<comment type="similarity">
    <text evidence="1">Belongs to the ABC transporter superfamily.</text>
</comment>
<feature type="domain" description="ABC transporter" evidence="6">
    <location>
        <begin position="5"/>
        <end position="226"/>
    </location>
</feature>
<comment type="caution">
    <text evidence="7">The sequence shown here is derived from an EMBL/GenBank/DDBJ whole genome shotgun (WGS) entry which is preliminary data.</text>
</comment>
<dbReference type="PATRIC" id="fig|1441923.3.peg.1801"/>
<name>A0A0M8PHL6_RHORH</name>
<gene>
    <name evidence="7" type="ORF">Z051_08155</name>
</gene>
<evidence type="ECO:0000313" key="8">
    <source>
        <dbReference type="Proteomes" id="UP000037712"/>
    </source>
</evidence>
<dbReference type="InterPro" id="IPR017871">
    <property type="entry name" value="ABC_transporter-like_CS"/>
</dbReference>
<dbReference type="GO" id="GO:0015658">
    <property type="term" value="F:branched-chain amino acid transmembrane transporter activity"/>
    <property type="evidence" value="ECO:0007669"/>
    <property type="project" value="TreeGrafter"/>
</dbReference>
<dbReference type="PANTHER" id="PTHR43820">
    <property type="entry name" value="HIGH-AFFINITY BRANCHED-CHAIN AMINO ACID TRANSPORT ATP-BINDING PROTEIN LIVF"/>
    <property type="match status" value="1"/>
</dbReference>
<dbReference type="SUPFAM" id="SSF52540">
    <property type="entry name" value="P-loop containing nucleoside triphosphate hydrolases"/>
    <property type="match status" value="1"/>
</dbReference>
<proteinExistence type="inferred from homology"/>
<sequence>MSPLIEARGLCSGYTQVPVVRELDIEVRHGEVVGLLGANGAGKTTTLLTLAGELTPTAGAVKWKGEVCDAPLFRRARTGLGYITEERSVFSGLTTAENIRVGDCDVSAVLEIFPELEPRLGVKAGMLSGGEQQMLSLGRVLARKPALLLADELSQGLAPLVVRRLLRAVRAAADGGMGVLLVEQHVSQALKVCDRAYLMRRGKVELSGTTDELQTRMAEIQAAYLSGPGRSDDSPQG</sequence>
<dbReference type="AlphaFoldDB" id="A0A0M8PHL6"/>
<evidence type="ECO:0000259" key="6">
    <source>
        <dbReference type="PROSITE" id="PS50893"/>
    </source>
</evidence>
<reference evidence="7 8" key="1">
    <citation type="journal article" date="2015" name="Genome Announc.">
        <title>Draft Genome Sequence of Rhodococcus rhodochrous Strain KG-21, a Soil Isolate from Oil Fields of Krishna-Godavari Basin, India.</title>
        <authorList>
            <person name="Dawar C."/>
            <person name="Aggarwal R.K."/>
        </authorList>
    </citation>
    <scope>NUCLEOTIDE SEQUENCE [LARGE SCALE GENOMIC DNA]</scope>
    <source>
        <strain evidence="7 8">KG-21</strain>
    </source>
</reference>
<evidence type="ECO:0000256" key="1">
    <source>
        <dbReference type="ARBA" id="ARBA00005417"/>
    </source>
</evidence>
<keyword evidence="2" id="KW-0813">Transport</keyword>
<dbReference type="InterPro" id="IPR052156">
    <property type="entry name" value="BCAA_Transport_ATP-bd_LivF"/>
</dbReference>
<evidence type="ECO:0000313" key="7">
    <source>
        <dbReference type="EMBL" id="KOS56724.1"/>
    </source>
</evidence>
<dbReference type="InterPro" id="IPR027417">
    <property type="entry name" value="P-loop_NTPase"/>
</dbReference>
<dbReference type="PROSITE" id="PS50893">
    <property type="entry name" value="ABC_TRANSPORTER_2"/>
    <property type="match status" value="1"/>
</dbReference>
<evidence type="ECO:0000256" key="2">
    <source>
        <dbReference type="ARBA" id="ARBA00022448"/>
    </source>
</evidence>
<dbReference type="GO" id="GO:0005524">
    <property type="term" value="F:ATP binding"/>
    <property type="evidence" value="ECO:0007669"/>
    <property type="project" value="UniProtKB-KW"/>
</dbReference>
<dbReference type="GO" id="GO:0015807">
    <property type="term" value="P:L-amino acid transport"/>
    <property type="evidence" value="ECO:0007669"/>
    <property type="project" value="TreeGrafter"/>
</dbReference>
<dbReference type="Gene3D" id="3.40.50.300">
    <property type="entry name" value="P-loop containing nucleotide triphosphate hydrolases"/>
    <property type="match status" value="1"/>
</dbReference>
<dbReference type="Pfam" id="PF00005">
    <property type="entry name" value="ABC_tran"/>
    <property type="match status" value="1"/>
</dbReference>
<evidence type="ECO:0000256" key="4">
    <source>
        <dbReference type="ARBA" id="ARBA00022840"/>
    </source>
</evidence>
<keyword evidence="5" id="KW-0029">Amino-acid transport</keyword>
<keyword evidence="4 7" id="KW-0067">ATP-binding</keyword>
<evidence type="ECO:0000256" key="3">
    <source>
        <dbReference type="ARBA" id="ARBA00022741"/>
    </source>
</evidence>
<accession>A0A0M8PHL6</accession>
<protein>
    <submittedName>
        <fullName evidence="7">Branched-chain amino acid ABC transporter ATP-binding protein</fullName>
    </submittedName>
</protein>
<dbReference type="SMART" id="SM00382">
    <property type="entry name" value="AAA"/>
    <property type="match status" value="1"/>
</dbReference>
<evidence type="ECO:0000256" key="5">
    <source>
        <dbReference type="ARBA" id="ARBA00022970"/>
    </source>
</evidence>
<dbReference type="Proteomes" id="UP000037712">
    <property type="component" value="Unassembled WGS sequence"/>
</dbReference>
<dbReference type="PANTHER" id="PTHR43820:SF4">
    <property type="entry name" value="HIGH-AFFINITY BRANCHED-CHAIN AMINO ACID TRANSPORT ATP-BINDING PROTEIN LIVF"/>
    <property type="match status" value="1"/>
</dbReference>
<dbReference type="InterPro" id="IPR003439">
    <property type="entry name" value="ABC_transporter-like_ATP-bd"/>
</dbReference>
<dbReference type="EMBL" id="AZYO01000014">
    <property type="protein sequence ID" value="KOS56724.1"/>
    <property type="molecule type" value="Genomic_DNA"/>
</dbReference>
<reference evidence="8" key="2">
    <citation type="submission" date="2015-01" db="EMBL/GenBank/DDBJ databases">
        <title>Draft genome sequence of potential hydrocarbon metabolising strain of Rhodococcus rhodochrous.</title>
        <authorList>
            <person name="Aggarwal R.K."/>
            <person name="Dawar C."/>
        </authorList>
    </citation>
    <scope>NUCLEOTIDE SEQUENCE [LARGE SCALE GENOMIC DNA]</scope>
    <source>
        <strain evidence="8">KG-21</strain>
    </source>
</reference>
<dbReference type="InterPro" id="IPR003593">
    <property type="entry name" value="AAA+_ATPase"/>
</dbReference>
<dbReference type="PROSITE" id="PS00211">
    <property type="entry name" value="ABC_TRANSPORTER_1"/>
    <property type="match status" value="1"/>
</dbReference>
<organism evidence="7 8">
    <name type="scientific">Rhodococcus rhodochrous KG-21</name>
    <dbReference type="NCBI Taxonomy" id="1441923"/>
    <lineage>
        <taxon>Bacteria</taxon>
        <taxon>Bacillati</taxon>
        <taxon>Actinomycetota</taxon>
        <taxon>Actinomycetes</taxon>
        <taxon>Mycobacteriales</taxon>
        <taxon>Nocardiaceae</taxon>
        <taxon>Rhodococcus</taxon>
    </lineage>
</organism>
<dbReference type="GO" id="GO:0016887">
    <property type="term" value="F:ATP hydrolysis activity"/>
    <property type="evidence" value="ECO:0007669"/>
    <property type="project" value="InterPro"/>
</dbReference>
<keyword evidence="3" id="KW-0547">Nucleotide-binding</keyword>